<gene>
    <name evidence="8" type="ORF">CMC5_000610</name>
</gene>
<dbReference type="EMBL" id="CP012159">
    <property type="protein sequence ID" value="AKT35949.1"/>
    <property type="molecule type" value="Genomic_DNA"/>
</dbReference>
<dbReference type="PANTHER" id="PTHR46091">
    <property type="entry name" value="BLR7054 PROTEIN"/>
    <property type="match status" value="1"/>
</dbReference>
<feature type="domain" description="Amine oxidase" evidence="7">
    <location>
        <begin position="14"/>
        <end position="267"/>
    </location>
</feature>
<dbReference type="Proteomes" id="UP000067626">
    <property type="component" value="Chromosome"/>
</dbReference>
<evidence type="ECO:0000256" key="2">
    <source>
        <dbReference type="ARBA" id="ARBA00022729"/>
    </source>
</evidence>
<dbReference type="KEGG" id="ccro:CMC5_000610"/>
<accession>A0A0K1E521</accession>
<reference evidence="8 9" key="1">
    <citation type="submission" date="2015-07" db="EMBL/GenBank/DDBJ databases">
        <title>Genome analysis of myxobacterium Chondromyces crocatus Cm c5 reveals a high potential for natural compound synthesis and the genetic basis for the loss of fruiting body formation.</title>
        <authorList>
            <person name="Zaburannyi N."/>
            <person name="Bunk B."/>
            <person name="Maier J."/>
            <person name="Overmann J."/>
            <person name="Mueller R."/>
        </authorList>
    </citation>
    <scope>NUCLEOTIDE SEQUENCE [LARGE SCALE GENOMIC DNA]</scope>
    <source>
        <strain evidence="8 9">Cm c5</strain>
    </source>
</reference>
<keyword evidence="1" id="KW-0285">Flavoprotein</keyword>
<dbReference type="SUPFAM" id="SSF51905">
    <property type="entry name" value="FAD/NAD(P)-binding domain"/>
    <property type="match status" value="1"/>
</dbReference>
<dbReference type="STRING" id="52.CMC5_000610"/>
<dbReference type="InterPro" id="IPR002937">
    <property type="entry name" value="Amino_oxidase"/>
</dbReference>
<evidence type="ECO:0000256" key="4">
    <source>
        <dbReference type="ARBA" id="ARBA00022857"/>
    </source>
</evidence>
<dbReference type="RefSeq" id="WP_050428535.1">
    <property type="nucleotide sequence ID" value="NZ_CP012159.1"/>
</dbReference>
<dbReference type="Gene3D" id="3.50.50.60">
    <property type="entry name" value="FAD/NAD(P)-binding domain"/>
    <property type="match status" value="2"/>
</dbReference>
<dbReference type="AlphaFoldDB" id="A0A0K1E521"/>
<evidence type="ECO:0000313" key="9">
    <source>
        <dbReference type="Proteomes" id="UP000067626"/>
    </source>
</evidence>
<dbReference type="InterPro" id="IPR036188">
    <property type="entry name" value="FAD/NAD-bd_sf"/>
</dbReference>
<evidence type="ECO:0000256" key="1">
    <source>
        <dbReference type="ARBA" id="ARBA00022630"/>
    </source>
</evidence>
<proteinExistence type="predicted"/>
<dbReference type="GO" id="GO:0016491">
    <property type="term" value="F:oxidoreductase activity"/>
    <property type="evidence" value="ECO:0007669"/>
    <property type="project" value="InterPro"/>
</dbReference>
<dbReference type="OrthoDB" id="9794630at2"/>
<feature type="region of interest" description="Disordered" evidence="6">
    <location>
        <begin position="484"/>
        <end position="520"/>
    </location>
</feature>
<keyword evidence="4" id="KW-0521">NADP</keyword>
<keyword evidence="9" id="KW-1185">Reference proteome</keyword>
<name>A0A0K1E521_CHOCO</name>
<evidence type="ECO:0000256" key="6">
    <source>
        <dbReference type="SAM" id="MobiDB-lite"/>
    </source>
</evidence>
<feature type="compositionally biased region" description="Basic and acidic residues" evidence="6">
    <location>
        <begin position="493"/>
        <end position="512"/>
    </location>
</feature>
<evidence type="ECO:0000256" key="3">
    <source>
        <dbReference type="ARBA" id="ARBA00022827"/>
    </source>
</evidence>
<dbReference type="PANTHER" id="PTHR46091:SF3">
    <property type="entry name" value="AMINE OXIDASE DOMAIN-CONTAINING PROTEIN"/>
    <property type="match status" value="1"/>
</dbReference>
<keyword evidence="5" id="KW-0520">NAD</keyword>
<evidence type="ECO:0000256" key="5">
    <source>
        <dbReference type="ARBA" id="ARBA00023027"/>
    </source>
</evidence>
<evidence type="ECO:0000259" key="7">
    <source>
        <dbReference type="Pfam" id="PF01593"/>
    </source>
</evidence>
<evidence type="ECO:0000313" key="8">
    <source>
        <dbReference type="EMBL" id="AKT35949.1"/>
    </source>
</evidence>
<dbReference type="Pfam" id="PF01593">
    <property type="entry name" value="Amino_oxidase"/>
    <property type="match status" value="1"/>
</dbReference>
<organism evidence="8 9">
    <name type="scientific">Chondromyces crocatus</name>
    <dbReference type="NCBI Taxonomy" id="52"/>
    <lineage>
        <taxon>Bacteria</taxon>
        <taxon>Pseudomonadati</taxon>
        <taxon>Myxococcota</taxon>
        <taxon>Polyangia</taxon>
        <taxon>Polyangiales</taxon>
        <taxon>Polyangiaceae</taxon>
        <taxon>Chondromyces</taxon>
    </lineage>
</organism>
<dbReference type="InterPro" id="IPR052206">
    <property type="entry name" value="Retinol_saturase"/>
</dbReference>
<protein>
    <recommendedName>
        <fullName evidence="7">Amine oxidase domain-containing protein</fullName>
    </recommendedName>
</protein>
<sequence length="520" mass="56904">MSWDSVVIGSGPEGLTAGAALARAGHRVLVLEERDVPWCTARAFTMNDRSADPAAHIVGDLHEGGGLRRIFEGLGVGPELSFCELNPDGFDRLLIGEERFDHPRGLTRWQERLAARFPGERAGLTRYFELLGRIHEERERCASLRGPELLKAPWMAPTLLRWGLLPLGALLERCVRDPLLRAALSARAPAGAPLALHAAMAAHHAQGRYYPRGGAARIAQALIRIIRRRGGEVRAQTRVTRLLLDRNRAVGVETNLGERIHARRVVCDAALVRQLGRTPPAAPARDPAPRRHALRPVRVTCTVDLDLRSMGFDSGNVWWYRDRDAALSGGTTHDLDRADIQHLFVSVTTLKDPAHRRDGLHAVELVTRLPATLVTRWGHDLGARMLATAERLLPGVHRAARLPQVEIGAPLSLPDARVTVRSALQSATEALLEGVPFPGPPPVERLSTYRTGAFSHGLAGAIRAGLVAAQRALGLERPEDCLGAPTGTLRVYPADRPEEWLPSTDETRDPTPPRRLRQAA</sequence>
<keyword evidence="3" id="KW-0274">FAD</keyword>
<keyword evidence="2" id="KW-0732">Signal</keyword>